<organism evidence="2 3">
    <name type="scientific">Cocos nucifera</name>
    <name type="common">Coconut palm</name>
    <dbReference type="NCBI Taxonomy" id="13894"/>
    <lineage>
        <taxon>Eukaryota</taxon>
        <taxon>Viridiplantae</taxon>
        <taxon>Streptophyta</taxon>
        <taxon>Embryophyta</taxon>
        <taxon>Tracheophyta</taxon>
        <taxon>Spermatophyta</taxon>
        <taxon>Magnoliopsida</taxon>
        <taxon>Liliopsida</taxon>
        <taxon>Arecaceae</taxon>
        <taxon>Arecoideae</taxon>
        <taxon>Cocoseae</taxon>
        <taxon>Attaleinae</taxon>
        <taxon>Cocos</taxon>
    </lineage>
</organism>
<feature type="coiled-coil region" evidence="1">
    <location>
        <begin position="80"/>
        <end position="172"/>
    </location>
</feature>
<keyword evidence="3" id="KW-1185">Reference proteome</keyword>
<keyword evidence="1" id="KW-0175">Coiled coil</keyword>
<protein>
    <submittedName>
        <fullName evidence="2">Uncharacterized protein</fullName>
    </submittedName>
</protein>
<evidence type="ECO:0000313" key="3">
    <source>
        <dbReference type="Proteomes" id="UP000797356"/>
    </source>
</evidence>
<name>A0A8K0MUN8_COCNU</name>
<dbReference type="OrthoDB" id="343070at2759"/>
<accession>A0A8K0MUN8</accession>
<reference evidence="2" key="2">
    <citation type="submission" date="2019-07" db="EMBL/GenBank/DDBJ databases">
        <authorList>
            <person name="Yang Y."/>
            <person name="Bocs S."/>
            <person name="Baudouin L."/>
        </authorList>
    </citation>
    <scope>NUCLEOTIDE SEQUENCE</scope>
    <source>
        <tissue evidence="2">Spear leaf of Hainan Tall coconut</tissue>
    </source>
</reference>
<evidence type="ECO:0000256" key="1">
    <source>
        <dbReference type="SAM" id="Coils"/>
    </source>
</evidence>
<evidence type="ECO:0000313" key="2">
    <source>
        <dbReference type="EMBL" id="KAG1327012.1"/>
    </source>
</evidence>
<reference evidence="2" key="1">
    <citation type="journal article" date="2017" name="Gigascience">
        <title>The genome draft of coconut (Cocos nucifera).</title>
        <authorList>
            <person name="Xiao Y."/>
            <person name="Xu P."/>
            <person name="Fan H."/>
            <person name="Baudouin L."/>
            <person name="Xia W."/>
            <person name="Bocs S."/>
            <person name="Xu J."/>
            <person name="Li Q."/>
            <person name="Guo A."/>
            <person name="Zhou L."/>
            <person name="Li J."/>
            <person name="Wu Y."/>
            <person name="Ma Z."/>
            <person name="Armero A."/>
            <person name="Issali A.E."/>
            <person name="Liu N."/>
            <person name="Peng M."/>
            <person name="Yang Y."/>
        </authorList>
    </citation>
    <scope>NUCLEOTIDE SEQUENCE</scope>
    <source>
        <tissue evidence="2">Spear leaf of Hainan Tall coconut</tissue>
    </source>
</reference>
<dbReference type="EMBL" id="CM017872">
    <property type="protein sequence ID" value="KAG1327012.1"/>
    <property type="molecule type" value="Genomic_DNA"/>
</dbReference>
<proteinExistence type="predicted"/>
<comment type="caution">
    <text evidence="2">The sequence shown here is derived from an EMBL/GenBank/DDBJ whole genome shotgun (WGS) entry which is preliminary data.</text>
</comment>
<sequence>MAGTAPIASRLKSLTSPTGIATIRMAMGGQCYDYHHETSLSKELGKIALSIFHLLQPAPVVTLALDILVKSCKNINLVEYEQMKDKLQQIEILLKEREMEAQLRKNLLSEKQEMISNLEQALVKCRSELAEQVKRLNDALQIEKKNETLTKEEELNKDDQALLKQIEDLKSRRKTIVDSSADQATKEKDTRIQVHIIS</sequence>
<gene>
    <name evidence="2" type="ORF">COCNU_01G009460</name>
</gene>
<dbReference type="AlphaFoldDB" id="A0A8K0MUN8"/>
<dbReference type="Proteomes" id="UP000797356">
    <property type="component" value="Chromosome 1"/>
</dbReference>